<feature type="compositionally biased region" description="Polar residues" evidence="1">
    <location>
        <begin position="57"/>
        <end position="66"/>
    </location>
</feature>
<evidence type="ECO:0000256" key="1">
    <source>
        <dbReference type="SAM" id="MobiDB-lite"/>
    </source>
</evidence>
<comment type="caution">
    <text evidence="3">The sequence shown here is derived from an EMBL/GenBank/DDBJ whole genome shotgun (WGS) entry which is preliminary data.</text>
</comment>
<dbReference type="EMBL" id="JASNJD010000001">
    <property type="protein sequence ID" value="MDK3016158.1"/>
    <property type="molecule type" value="Genomic_DNA"/>
</dbReference>
<gene>
    <name evidence="3" type="ORF">QO033_00635</name>
</gene>
<keyword evidence="2" id="KW-0732">Signal</keyword>
<feature type="region of interest" description="Disordered" evidence="1">
    <location>
        <begin position="57"/>
        <end position="99"/>
    </location>
</feature>
<protein>
    <submittedName>
        <fullName evidence="3">Uncharacterized protein</fullName>
    </submittedName>
</protein>
<keyword evidence="4" id="KW-1185">Reference proteome</keyword>
<sequence>MSTSLRLTAALFALAIALPAAAQSVTVTGNNGGTIQKNRECLRGAGSAMCQTSATATTANGQSATRNRTRVTGDGQSTTSVSRMGPNGQTGGRTRQVTR</sequence>
<evidence type="ECO:0000256" key="2">
    <source>
        <dbReference type="SAM" id="SignalP"/>
    </source>
</evidence>
<feature type="chain" id="PRO_5046902566" evidence="2">
    <location>
        <begin position="23"/>
        <end position="99"/>
    </location>
</feature>
<reference evidence="3 4" key="1">
    <citation type="submission" date="2023-05" db="EMBL/GenBank/DDBJ databases">
        <title>Pseudodonghicola sp. nov.</title>
        <authorList>
            <person name="Huang J."/>
        </authorList>
    </citation>
    <scope>NUCLEOTIDE SEQUENCE [LARGE SCALE GENOMIC DNA]</scope>
    <source>
        <strain evidence="3 4">IC7</strain>
    </source>
</reference>
<evidence type="ECO:0000313" key="4">
    <source>
        <dbReference type="Proteomes" id="UP001243757"/>
    </source>
</evidence>
<name>A0ABT7EV25_9RHOB</name>
<organism evidence="3 4">
    <name type="scientific">Pseudodonghicola flavimaris</name>
    <dbReference type="NCBI Taxonomy" id="3050036"/>
    <lineage>
        <taxon>Bacteria</taxon>
        <taxon>Pseudomonadati</taxon>
        <taxon>Pseudomonadota</taxon>
        <taxon>Alphaproteobacteria</taxon>
        <taxon>Rhodobacterales</taxon>
        <taxon>Paracoccaceae</taxon>
        <taxon>Pseudodonghicola</taxon>
    </lineage>
</organism>
<feature type="signal peptide" evidence="2">
    <location>
        <begin position="1"/>
        <end position="22"/>
    </location>
</feature>
<dbReference type="Proteomes" id="UP001243757">
    <property type="component" value="Unassembled WGS sequence"/>
</dbReference>
<dbReference type="RefSeq" id="WP_284478980.1">
    <property type="nucleotide sequence ID" value="NZ_JASNJD010000001.1"/>
</dbReference>
<accession>A0ABT7EV25</accession>
<proteinExistence type="predicted"/>
<evidence type="ECO:0000313" key="3">
    <source>
        <dbReference type="EMBL" id="MDK3016158.1"/>
    </source>
</evidence>